<dbReference type="Proteomes" id="UP001148629">
    <property type="component" value="Unassembled WGS sequence"/>
</dbReference>
<organism evidence="1 2">
    <name type="scientific">Fusarium decemcellulare</name>
    <dbReference type="NCBI Taxonomy" id="57161"/>
    <lineage>
        <taxon>Eukaryota</taxon>
        <taxon>Fungi</taxon>
        <taxon>Dikarya</taxon>
        <taxon>Ascomycota</taxon>
        <taxon>Pezizomycotina</taxon>
        <taxon>Sordariomycetes</taxon>
        <taxon>Hypocreomycetidae</taxon>
        <taxon>Hypocreales</taxon>
        <taxon>Nectriaceae</taxon>
        <taxon>Fusarium</taxon>
        <taxon>Fusarium decemcellulare species complex</taxon>
    </lineage>
</organism>
<comment type="caution">
    <text evidence="1">The sequence shown here is derived from an EMBL/GenBank/DDBJ whole genome shotgun (WGS) entry which is preliminary data.</text>
</comment>
<evidence type="ECO:0000313" key="2">
    <source>
        <dbReference type="Proteomes" id="UP001148629"/>
    </source>
</evidence>
<proteinExistence type="predicted"/>
<gene>
    <name evidence="1" type="ORF">NM208_g10955</name>
</gene>
<reference evidence="1" key="1">
    <citation type="submission" date="2022-08" db="EMBL/GenBank/DDBJ databases">
        <title>Genome Sequence of Fusarium decemcellulare.</title>
        <authorList>
            <person name="Buettner E."/>
        </authorList>
    </citation>
    <scope>NUCLEOTIDE SEQUENCE</scope>
    <source>
        <strain evidence="1">Babe19</strain>
    </source>
</reference>
<name>A0ACC1RW05_9HYPO</name>
<evidence type="ECO:0000313" key="1">
    <source>
        <dbReference type="EMBL" id="KAJ3526923.1"/>
    </source>
</evidence>
<sequence>MKAAAGYKPRTGMLKSLGGLLDQLQILDEPSTSRPQKEHNTPNSPDWNVVRRWVLDRKLLVGIPSPFLINDISHLPLESIRFFRIDDTWLDSLVDGALSLGNHVDQHEDKARKIIRDSIDDYLKTSLPGTDTHLSMPQCGLLSAGTAIPTSLVHQSILYEGIMLCLFSAAPNQSTFTGLRFTQPPHQQTFIAGYNLTDTSLTMKYWRAYTDNNRHCDDKDRHKPVSTTRWDRTKPDEKRGTGFLWEVPNPLVPDDSSPISLRVVHVENLAEDYLQQLNDNMPTEYFNDGITSSALLGYQLSEPPYTVDIDLEDGRY</sequence>
<protein>
    <submittedName>
        <fullName evidence="1">Uncharacterized protein</fullName>
    </submittedName>
</protein>
<accession>A0ACC1RW05</accession>
<keyword evidence="2" id="KW-1185">Reference proteome</keyword>
<dbReference type="EMBL" id="JANRMS010001645">
    <property type="protein sequence ID" value="KAJ3526923.1"/>
    <property type="molecule type" value="Genomic_DNA"/>
</dbReference>